<gene>
    <name evidence="2" type="ORF">BKH28_10725</name>
</gene>
<evidence type="ECO:0000313" key="2">
    <source>
        <dbReference type="EMBL" id="OLO47933.1"/>
    </source>
</evidence>
<dbReference type="InterPro" id="IPR008687">
    <property type="entry name" value="MobC"/>
</dbReference>
<reference evidence="2 3" key="1">
    <citation type="submission" date="2016-12" db="EMBL/GenBank/DDBJ databases">
        <title>Genomic comparison of strains in the 'Actinomyces naeslundii' group.</title>
        <authorList>
            <person name="Mughal S.R."/>
            <person name="Do T."/>
            <person name="Gilbert S.C."/>
            <person name="Witherden E.A."/>
            <person name="Didelot X."/>
            <person name="Beighton D."/>
        </authorList>
    </citation>
    <scope>NUCLEOTIDE SEQUENCE [LARGE SCALE GENOMIC DNA]</scope>
    <source>
        <strain evidence="2 3">P6N</strain>
    </source>
</reference>
<dbReference type="EMBL" id="MSKL01000027">
    <property type="protein sequence ID" value="OLO47933.1"/>
    <property type="molecule type" value="Genomic_DNA"/>
</dbReference>
<accession>A0A1Q8VIL4</accession>
<dbReference type="Proteomes" id="UP000186394">
    <property type="component" value="Unassembled WGS sequence"/>
</dbReference>
<protein>
    <recommendedName>
        <fullName evidence="1">Bacterial mobilisation domain-containing protein</fullName>
    </recommendedName>
</protein>
<evidence type="ECO:0000313" key="3">
    <source>
        <dbReference type="Proteomes" id="UP000186394"/>
    </source>
</evidence>
<feature type="domain" description="Bacterial mobilisation" evidence="1">
    <location>
        <begin position="57"/>
        <end position="101"/>
    </location>
</feature>
<organism evidence="2 3">
    <name type="scientific">Actinomyces oris</name>
    <dbReference type="NCBI Taxonomy" id="544580"/>
    <lineage>
        <taxon>Bacteria</taxon>
        <taxon>Bacillati</taxon>
        <taxon>Actinomycetota</taxon>
        <taxon>Actinomycetes</taxon>
        <taxon>Actinomycetales</taxon>
        <taxon>Actinomycetaceae</taxon>
        <taxon>Actinomyces</taxon>
    </lineage>
</organism>
<dbReference type="AlphaFoldDB" id="A0A1Q8VIL4"/>
<proteinExistence type="predicted"/>
<sequence length="107" mass="11587">MYLTDEERALLETRSEVSGESMAKILVDCALHPASAGDGVDVGGVHELVAQLRDYRRQLVGVTTNLNQVAHHANTTSEIPSSFNAVVAEVHQLHDDINAILVGVRRS</sequence>
<comment type="caution">
    <text evidence="2">The sequence shown here is derived from an EMBL/GenBank/DDBJ whole genome shotgun (WGS) entry which is preliminary data.</text>
</comment>
<dbReference type="Pfam" id="PF05713">
    <property type="entry name" value="MobC"/>
    <property type="match status" value="1"/>
</dbReference>
<name>A0A1Q8VIL4_9ACTO</name>
<evidence type="ECO:0000259" key="1">
    <source>
        <dbReference type="Pfam" id="PF05713"/>
    </source>
</evidence>